<dbReference type="InterPro" id="IPR000277">
    <property type="entry name" value="Cys/Met-Metab_PyrdxlP-dep_enz"/>
</dbReference>
<dbReference type="FunFam" id="3.40.640.10:FF:000046">
    <property type="entry name" value="Cystathionine gamma-lyase"/>
    <property type="match status" value="1"/>
</dbReference>
<dbReference type="Proteomes" id="UP000231516">
    <property type="component" value="Unassembled WGS sequence"/>
</dbReference>
<dbReference type="Gene3D" id="3.90.1150.10">
    <property type="entry name" value="Aspartate Aminotransferase, domain 1"/>
    <property type="match status" value="1"/>
</dbReference>
<dbReference type="InterPro" id="IPR015424">
    <property type="entry name" value="PyrdxlP-dep_Trfase"/>
</dbReference>
<comment type="caution">
    <text evidence="5">The sequence shown here is derived from an EMBL/GenBank/DDBJ whole genome shotgun (WGS) entry which is preliminary data.</text>
</comment>
<proteinExistence type="inferred from homology"/>
<feature type="modified residue" description="N6-(pyridoxal phosphate)lysine" evidence="3">
    <location>
        <position position="202"/>
    </location>
</feature>
<sequence>MKKRNDRLSPETIAAQAAGQIDPVTGAVIAPIHTAATYARDDDYETRGYIYSRYGTPTCLQCETVLAEIERAGDAMLFNSGLSAACAVLESLPAGAHIVVPENMYFGVLVWMQRQEDKGYLTLSKYTPADLDSLRDVMRDDTAMVWVETPTNPTWAVTDIAAVAGIAHTHGAILVVDSTTAPPPTTRALELGADIVFHSATKYLNGHSDVTAGVLCTNDQNPRWEDMREVRKLQGTALPGFESWLLMRGLRTLYVRWDAACANALKIATHFENHPLIEAVQYPGLPNDPGHDVAKRQMTRGFGGMLSIRVNGSEDQARNVAASTNLFLPATSLGGVESLIEHRFTVEGPDYGTPPNLLRLSVGIENADDLIADLEQALKSALA</sequence>
<dbReference type="GO" id="GO:0005737">
    <property type="term" value="C:cytoplasm"/>
    <property type="evidence" value="ECO:0007669"/>
    <property type="project" value="TreeGrafter"/>
</dbReference>
<dbReference type="AlphaFoldDB" id="A0A2G5K8U9"/>
<dbReference type="PIRSF" id="PIRSF001434">
    <property type="entry name" value="CGS"/>
    <property type="match status" value="1"/>
</dbReference>
<evidence type="ECO:0000256" key="3">
    <source>
        <dbReference type="PIRSR" id="PIRSR001434-2"/>
    </source>
</evidence>
<dbReference type="PROSITE" id="PS00868">
    <property type="entry name" value="CYS_MET_METAB_PP"/>
    <property type="match status" value="1"/>
</dbReference>
<gene>
    <name evidence="5" type="ORF">BFP76_13250</name>
</gene>
<evidence type="ECO:0000256" key="4">
    <source>
        <dbReference type="RuleBase" id="RU362118"/>
    </source>
</evidence>
<comment type="cofactor">
    <cofactor evidence="1 4">
        <name>pyridoxal 5'-phosphate</name>
        <dbReference type="ChEBI" id="CHEBI:597326"/>
    </cofactor>
</comment>
<evidence type="ECO:0000313" key="6">
    <source>
        <dbReference type="Proteomes" id="UP000231516"/>
    </source>
</evidence>
<keyword evidence="6" id="KW-1185">Reference proteome</keyword>
<keyword evidence="2 3" id="KW-0663">Pyridoxal phosphate</keyword>
<evidence type="ECO:0000256" key="2">
    <source>
        <dbReference type="ARBA" id="ARBA00022898"/>
    </source>
</evidence>
<name>A0A2G5K8U9_9RHOB</name>
<evidence type="ECO:0000256" key="1">
    <source>
        <dbReference type="ARBA" id="ARBA00001933"/>
    </source>
</evidence>
<reference evidence="5 6" key="1">
    <citation type="submission" date="2016-08" db="EMBL/GenBank/DDBJ databases">
        <title>Draft genome of Amylibacter sp. strain 4G11.</title>
        <authorList>
            <person name="Wong S.-K."/>
            <person name="Hamasaki K."/>
            <person name="Yoshizawa S."/>
        </authorList>
    </citation>
    <scope>NUCLEOTIDE SEQUENCE [LARGE SCALE GENOMIC DNA]</scope>
    <source>
        <strain evidence="5 6">4G11</strain>
    </source>
</reference>
<dbReference type="OrthoDB" id="9805807at2"/>
<organism evidence="5 6">
    <name type="scientific">Paramylibacter kogurei</name>
    <dbReference type="NCBI Taxonomy" id="1889778"/>
    <lineage>
        <taxon>Bacteria</taxon>
        <taxon>Pseudomonadati</taxon>
        <taxon>Pseudomonadota</taxon>
        <taxon>Alphaproteobacteria</taxon>
        <taxon>Rhodobacterales</taxon>
        <taxon>Paracoccaceae</taxon>
        <taxon>Paramylibacter</taxon>
    </lineage>
</organism>
<dbReference type="GO" id="GO:0030170">
    <property type="term" value="F:pyridoxal phosphate binding"/>
    <property type="evidence" value="ECO:0007669"/>
    <property type="project" value="InterPro"/>
</dbReference>
<protein>
    <submittedName>
        <fullName evidence="5">Cystathionine gamma-synthase</fullName>
    </submittedName>
</protein>
<dbReference type="InterPro" id="IPR054542">
    <property type="entry name" value="Cys_met_metab_PP"/>
</dbReference>
<dbReference type="CDD" id="cd00614">
    <property type="entry name" value="CGS_like"/>
    <property type="match status" value="1"/>
</dbReference>
<accession>A0A2G5K8U9</accession>
<dbReference type="RefSeq" id="WP_099591694.1">
    <property type="nucleotide sequence ID" value="NZ_MDGM01000007.1"/>
</dbReference>
<dbReference type="GO" id="GO:0019346">
    <property type="term" value="P:transsulfuration"/>
    <property type="evidence" value="ECO:0007669"/>
    <property type="project" value="InterPro"/>
</dbReference>
<dbReference type="InterPro" id="IPR015422">
    <property type="entry name" value="PyrdxlP-dep_Trfase_small"/>
</dbReference>
<dbReference type="EMBL" id="MDGM01000007">
    <property type="protein sequence ID" value="PIB25947.1"/>
    <property type="molecule type" value="Genomic_DNA"/>
</dbReference>
<comment type="similarity">
    <text evidence="4">Belongs to the trans-sulfuration enzymes family.</text>
</comment>
<evidence type="ECO:0000313" key="5">
    <source>
        <dbReference type="EMBL" id="PIB25947.1"/>
    </source>
</evidence>
<dbReference type="Pfam" id="PF01053">
    <property type="entry name" value="Cys_Met_Meta_PP"/>
    <property type="match status" value="1"/>
</dbReference>
<dbReference type="InterPro" id="IPR015421">
    <property type="entry name" value="PyrdxlP-dep_Trfase_major"/>
</dbReference>
<dbReference type="GO" id="GO:0016846">
    <property type="term" value="F:carbon-sulfur lyase activity"/>
    <property type="evidence" value="ECO:0007669"/>
    <property type="project" value="TreeGrafter"/>
</dbReference>
<dbReference type="PANTHER" id="PTHR11808:SF35">
    <property type="entry name" value="CYSTATHIONINE GAMMA-SYNTHASE (AFU_ORTHOLOGUE AFUA_7G01590)"/>
    <property type="match status" value="1"/>
</dbReference>
<dbReference type="PANTHER" id="PTHR11808">
    <property type="entry name" value="TRANS-SULFURATION ENZYME FAMILY MEMBER"/>
    <property type="match status" value="1"/>
</dbReference>
<dbReference type="Gene3D" id="3.40.640.10">
    <property type="entry name" value="Type I PLP-dependent aspartate aminotransferase-like (Major domain)"/>
    <property type="match status" value="1"/>
</dbReference>
<dbReference type="SUPFAM" id="SSF53383">
    <property type="entry name" value="PLP-dependent transferases"/>
    <property type="match status" value="1"/>
</dbReference>